<accession>A0A660L9A9</accession>
<protein>
    <submittedName>
        <fullName evidence="1">Uncharacterized protein</fullName>
    </submittedName>
</protein>
<keyword evidence="2" id="KW-1185">Reference proteome</keyword>
<proteinExistence type="predicted"/>
<sequence>MVQYNAASYAHLGIQFDMTYLDFALTGPLLALARAFCSTQFRERSASQDFTSPRKQIKEFALRL</sequence>
<dbReference type="RefSeq" id="WP_121247266.1">
    <property type="nucleotide sequence ID" value="NZ_RBIL01000001.1"/>
</dbReference>
<evidence type="ECO:0000313" key="1">
    <source>
        <dbReference type="EMBL" id="RKQ90520.1"/>
    </source>
</evidence>
<dbReference type="EMBL" id="RBIL01000001">
    <property type="protein sequence ID" value="RKQ90520.1"/>
    <property type="molecule type" value="Genomic_DNA"/>
</dbReference>
<dbReference type="Proteomes" id="UP000278962">
    <property type="component" value="Unassembled WGS sequence"/>
</dbReference>
<gene>
    <name evidence="1" type="ORF">C8N24_0325</name>
</gene>
<name>A0A660L9A9_9ACTN</name>
<dbReference type="AlphaFoldDB" id="A0A660L9A9"/>
<comment type="caution">
    <text evidence="1">The sequence shown here is derived from an EMBL/GenBank/DDBJ whole genome shotgun (WGS) entry which is preliminary data.</text>
</comment>
<organism evidence="1 2">
    <name type="scientific">Solirubrobacter pauli</name>
    <dbReference type="NCBI Taxonomy" id="166793"/>
    <lineage>
        <taxon>Bacteria</taxon>
        <taxon>Bacillati</taxon>
        <taxon>Actinomycetota</taxon>
        <taxon>Thermoleophilia</taxon>
        <taxon>Solirubrobacterales</taxon>
        <taxon>Solirubrobacteraceae</taxon>
        <taxon>Solirubrobacter</taxon>
    </lineage>
</organism>
<evidence type="ECO:0000313" key="2">
    <source>
        <dbReference type="Proteomes" id="UP000278962"/>
    </source>
</evidence>
<reference evidence="1 2" key="1">
    <citation type="submission" date="2018-10" db="EMBL/GenBank/DDBJ databases">
        <title>Genomic Encyclopedia of Archaeal and Bacterial Type Strains, Phase II (KMG-II): from individual species to whole genera.</title>
        <authorList>
            <person name="Goeker M."/>
        </authorList>
    </citation>
    <scope>NUCLEOTIDE SEQUENCE [LARGE SCALE GENOMIC DNA]</scope>
    <source>
        <strain evidence="1 2">DSM 14954</strain>
    </source>
</reference>